<dbReference type="Proteomes" id="UP000184600">
    <property type="component" value="Unassembled WGS sequence"/>
</dbReference>
<name>A0A1M7YZG8_9VIBR</name>
<keyword evidence="6" id="KW-0645">Protease</keyword>
<evidence type="ECO:0000313" key="7">
    <source>
        <dbReference type="Proteomes" id="UP000184600"/>
    </source>
</evidence>
<dbReference type="Gene3D" id="3.40.50.300">
    <property type="entry name" value="P-loop containing nucleotide triphosphate hydrolases"/>
    <property type="match status" value="1"/>
</dbReference>
<dbReference type="GO" id="GO:0005524">
    <property type="term" value="F:ATP binding"/>
    <property type="evidence" value="ECO:0007669"/>
    <property type="project" value="UniProtKB-KW"/>
</dbReference>
<comment type="similarity">
    <text evidence="1">Belongs to the AAA ATPase family.</text>
</comment>
<dbReference type="InterPro" id="IPR003959">
    <property type="entry name" value="ATPase_AAA_core"/>
</dbReference>
<dbReference type="InterPro" id="IPR050221">
    <property type="entry name" value="26S_Proteasome_ATPase"/>
</dbReference>
<dbReference type="GO" id="GO:0016887">
    <property type="term" value="F:ATP hydrolysis activity"/>
    <property type="evidence" value="ECO:0007669"/>
    <property type="project" value="InterPro"/>
</dbReference>
<keyword evidence="2" id="KW-0547">Nucleotide-binding</keyword>
<dbReference type="GO" id="GO:0006508">
    <property type="term" value="P:proteolysis"/>
    <property type="evidence" value="ECO:0007669"/>
    <property type="project" value="UniProtKB-KW"/>
</dbReference>
<dbReference type="InterPro" id="IPR003593">
    <property type="entry name" value="AAA+_ATPase"/>
</dbReference>
<keyword evidence="7" id="KW-1185">Reference proteome</keyword>
<evidence type="ECO:0000313" key="6">
    <source>
        <dbReference type="EMBL" id="SHO58020.1"/>
    </source>
</evidence>
<feature type="region of interest" description="Disordered" evidence="4">
    <location>
        <begin position="1"/>
        <end position="34"/>
    </location>
</feature>
<sequence length="483" mass="55073">MGSLAESHVTSEKHVTTESNVVADQRLTGDRSASHSASERNLMVLYQETEWLMMVIRQVICSYLKQEGHEHHWLEIEPPPLEPGSSQYADCMTEWQLNTFERLALVLAMAPAIRPDALDYFFGLNGMIDRPFTEFGGVTDKAYSGFIPTGQTLNFLLSANNPEWHLCTRSILSPKHRLMAEQVTELLPVEAGLPQWSGVYQLSEHWLHYFITGQRQRPEQSASFPAHLLETPLCWEELVLDYRVMSKIEEIRAWLAHSHILMDEWKLSHKVKPGYRAVFSGPPGTGKTLTAALLGQSTGREVYRVDLSMVVSKYIGETEKNLSRLFDAACYKEWILFFDEGDALFGKRTDATSSNDRHANQLTGYLLQKIEDFPGTVIIATNLKNNMDEAFTRRFQSMVQFTMPGPEERLQLWQNAFRDVCELGESVDLAVIAEKYEMAGGQIINVLRQCALTAIRRGERVVHQDDILQSIRQEFRKDNKLIV</sequence>
<dbReference type="Gene3D" id="1.10.8.60">
    <property type="match status" value="1"/>
</dbReference>
<dbReference type="CDD" id="cd19481">
    <property type="entry name" value="RecA-like_protease"/>
    <property type="match status" value="1"/>
</dbReference>
<dbReference type="EMBL" id="FRFG01000051">
    <property type="protein sequence ID" value="SHO58020.1"/>
    <property type="molecule type" value="Genomic_DNA"/>
</dbReference>
<dbReference type="OrthoDB" id="9809379at2"/>
<dbReference type="PANTHER" id="PTHR23073">
    <property type="entry name" value="26S PROTEASOME REGULATORY SUBUNIT"/>
    <property type="match status" value="1"/>
</dbReference>
<dbReference type="RefSeq" id="WP_083601720.1">
    <property type="nucleotide sequence ID" value="NZ_AP024897.1"/>
</dbReference>
<evidence type="ECO:0000256" key="1">
    <source>
        <dbReference type="ARBA" id="ARBA00006914"/>
    </source>
</evidence>
<protein>
    <submittedName>
        <fullName evidence="6">ATP-dependent zinc metalloprotease FtsH</fullName>
        <ecNumber evidence="6">3.4.24.-</ecNumber>
    </submittedName>
</protein>
<evidence type="ECO:0000256" key="3">
    <source>
        <dbReference type="ARBA" id="ARBA00022840"/>
    </source>
</evidence>
<keyword evidence="6" id="KW-0482">Metalloprotease</keyword>
<proteinExistence type="inferred from homology"/>
<evidence type="ECO:0000256" key="2">
    <source>
        <dbReference type="ARBA" id="ARBA00022741"/>
    </source>
</evidence>
<dbReference type="SMART" id="SM00382">
    <property type="entry name" value="AAA"/>
    <property type="match status" value="1"/>
</dbReference>
<feature type="domain" description="AAA+ ATPase" evidence="5">
    <location>
        <begin position="273"/>
        <end position="405"/>
    </location>
</feature>
<dbReference type="AlphaFoldDB" id="A0A1M7YZG8"/>
<evidence type="ECO:0000256" key="4">
    <source>
        <dbReference type="SAM" id="MobiDB-lite"/>
    </source>
</evidence>
<dbReference type="STRING" id="1117707.VQ7734_03790"/>
<reference evidence="7" key="1">
    <citation type="submission" date="2016-12" db="EMBL/GenBank/DDBJ databases">
        <authorList>
            <person name="Rodrigo-Torres L."/>
            <person name="Arahal R.D."/>
            <person name="Lucena T."/>
        </authorList>
    </citation>
    <scope>NUCLEOTIDE SEQUENCE [LARGE SCALE GENOMIC DNA]</scope>
</reference>
<accession>A0A1M7YZG8</accession>
<evidence type="ECO:0000259" key="5">
    <source>
        <dbReference type="SMART" id="SM00382"/>
    </source>
</evidence>
<dbReference type="EC" id="3.4.24.-" evidence="6"/>
<keyword evidence="3" id="KW-0067">ATP-binding</keyword>
<gene>
    <name evidence="6" type="primary">ftsH_3</name>
    <name evidence="6" type="ORF">VQ7734_03790</name>
</gene>
<keyword evidence="6" id="KW-0378">Hydrolase</keyword>
<dbReference type="SUPFAM" id="SSF52540">
    <property type="entry name" value="P-loop containing nucleoside triphosphate hydrolases"/>
    <property type="match status" value="1"/>
</dbReference>
<dbReference type="Pfam" id="PF00004">
    <property type="entry name" value="AAA"/>
    <property type="match status" value="1"/>
</dbReference>
<organism evidence="6 7">
    <name type="scientific">Vibrio quintilis</name>
    <dbReference type="NCBI Taxonomy" id="1117707"/>
    <lineage>
        <taxon>Bacteria</taxon>
        <taxon>Pseudomonadati</taxon>
        <taxon>Pseudomonadota</taxon>
        <taxon>Gammaproteobacteria</taxon>
        <taxon>Vibrionales</taxon>
        <taxon>Vibrionaceae</taxon>
        <taxon>Vibrio</taxon>
    </lineage>
</organism>
<dbReference type="InterPro" id="IPR027417">
    <property type="entry name" value="P-loop_NTPase"/>
</dbReference>
<dbReference type="GO" id="GO:0008237">
    <property type="term" value="F:metallopeptidase activity"/>
    <property type="evidence" value="ECO:0007669"/>
    <property type="project" value="UniProtKB-KW"/>
</dbReference>